<dbReference type="Pfam" id="PF05546">
    <property type="entry name" value="She9_MDM33"/>
    <property type="match status" value="1"/>
</dbReference>
<proteinExistence type="inferred from homology"/>
<keyword evidence="2 10" id="KW-0812">Transmembrane</keyword>
<organism evidence="13 14">
    <name type="scientific">Malassezia furfur</name>
    <name type="common">Pityriasis versicolor infection agent</name>
    <name type="synonym">Pityrosporum furfur</name>
    <dbReference type="NCBI Taxonomy" id="55194"/>
    <lineage>
        <taxon>Eukaryota</taxon>
        <taxon>Fungi</taxon>
        <taxon>Dikarya</taxon>
        <taxon>Basidiomycota</taxon>
        <taxon>Ustilaginomycotina</taxon>
        <taxon>Malasseziomycetes</taxon>
        <taxon>Malasseziales</taxon>
        <taxon>Malasseziaceae</taxon>
        <taxon>Malassezia</taxon>
    </lineage>
</organism>
<dbReference type="PANTHER" id="PTHR31961:SF3">
    <property type="entry name" value="SENSITIVE TO HIGH EXPRESSION PROTEIN 9, MITOCHONDRIAL"/>
    <property type="match status" value="1"/>
</dbReference>
<evidence type="ECO:0000256" key="10">
    <source>
        <dbReference type="RuleBase" id="RU364128"/>
    </source>
</evidence>
<evidence type="ECO:0000256" key="12">
    <source>
        <dbReference type="SAM" id="MobiDB-lite"/>
    </source>
</evidence>
<evidence type="ECO:0000256" key="6">
    <source>
        <dbReference type="ARBA" id="ARBA00023054"/>
    </source>
</evidence>
<feature type="compositionally biased region" description="Low complexity" evidence="12">
    <location>
        <begin position="284"/>
        <end position="293"/>
    </location>
</feature>
<dbReference type="Proteomes" id="UP000818624">
    <property type="component" value="Chromosome 1"/>
</dbReference>
<comment type="subunit">
    <text evidence="10">Homooligomer.</text>
</comment>
<keyword evidence="7 10" id="KW-0496">Mitochondrion</keyword>
<evidence type="ECO:0000256" key="7">
    <source>
        <dbReference type="ARBA" id="ARBA00023128"/>
    </source>
</evidence>
<comment type="subcellular location">
    <subcellularLocation>
        <location evidence="10">Mitochondrion inner membrane</location>
        <topology evidence="10">Multi-pass membrane protein</topology>
    </subcellularLocation>
</comment>
<evidence type="ECO:0000256" key="4">
    <source>
        <dbReference type="ARBA" id="ARBA00022946"/>
    </source>
</evidence>
<evidence type="ECO:0000256" key="3">
    <source>
        <dbReference type="ARBA" id="ARBA00022792"/>
    </source>
</evidence>
<reference evidence="13 14" key="1">
    <citation type="journal article" date="2020" name="Elife">
        <title>Loss of centromere function drives karyotype evolution in closely related Malassezia species.</title>
        <authorList>
            <person name="Sankaranarayanan S.R."/>
            <person name="Ianiri G."/>
            <person name="Coelho M.A."/>
            <person name="Reza M.H."/>
            <person name="Thimmappa B.C."/>
            <person name="Ganguly P."/>
            <person name="Vadnala R.N."/>
            <person name="Sun S."/>
            <person name="Siddharthan R."/>
            <person name="Tellgren-Roth C."/>
            <person name="Dawson T.L."/>
            <person name="Heitman J."/>
            <person name="Sanyal K."/>
        </authorList>
    </citation>
    <scope>NUCLEOTIDE SEQUENCE [LARGE SCALE GENOMIC DNA]</scope>
    <source>
        <strain evidence="13">CBS14141</strain>
    </source>
</reference>
<evidence type="ECO:0000313" key="13">
    <source>
        <dbReference type="EMBL" id="WFD46758.1"/>
    </source>
</evidence>
<feature type="coiled-coil region" evidence="11">
    <location>
        <begin position="78"/>
        <end position="112"/>
    </location>
</feature>
<feature type="transmembrane region" description="Helical" evidence="10">
    <location>
        <begin position="345"/>
        <end position="364"/>
    </location>
</feature>
<sequence length="369" mass="41648">MALCASRAATLLRVRCQAAPLLRGADLRVYSTATSRSDLLKSIKTHCTNWIEQKRPVAMERFNDLSKRWNVMSGYENILHHKEQVELESARLKELQEQKNEAKSAYVNAVAERSAAQRKISDLLTRKASWNDSDLIEYTKLLHSEHSFAKAEERSEQEYEQAEDRMERGFDDLMRSVMRRYHEEHLWSDRVRSVSSYVSLGMGALNVLIFMLALLLVEPFKRRKLARTLEERIKASEKEAYERMQATVTSVDEHLARLEGRLTGTSTGTSVASAASAKRGEGGASAPASAPAEPVSPPAAPPRRLFPPLPKFAWMDRLVHWLQVLRYETVHLVRTYLPFTQSEQVSLAAGTTGALVAGVLSYWASVLFL</sequence>
<evidence type="ECO:0000256" key="11">
    <source>
        <dbReference type="SAM" id="Coils"/>
    </source>
</evidence>
<keyword evidence="4 10" id="KW-0809">Transit peptide</keyword>
<keyword evidence="8 10" id="KW-0472">Membrane</keyword>
<feature type="transmembrane region" description="Helical" evidence="10">
    <location>
        <begin position="197"/>
        <end position="217"/>
    </location>
</feature>
<protein>
    <recommendedName>
        <fullName evidence="10">Sensitive to high expression protein 9, mitochondrial</fullName>
    </recommendedName>
</protein>
<dbReference type="PANTHER" id="PTHR31961">
    <property type="entry name" value="SENSITIVE TO HIGH EXPRESSION PROTEIN 9, MITOCHONDRIAL"/>
    <property type="match status" value="1"/>
</dbReference>
<evidence type="ECO:0000256" key="9">
    <source>
        <dbReference type="ARBA" id="ARBA00024807"/>
    </source>
</evidence>
<evidence type="ECO:0000256" key="5">
    <source>
        <dbReference type="ARBA" id="ARBA00022989"/>
    </source>
</evidence>
<dbReference type="InterPro" id="IPR008839">
    <property type="entry name" value="MDM33_fungi"/>
</dbReference>
<dbReference type="EMBL" id="CP046234">
    <property type="protein sequence ID" value="WFD46758.1"/>
    <property type="molecule type" value="Genomic_DNA"/>
</dbReference>
<accession>A0ABY8EQW5</accession>
<feature type="region of interest" description="Disordered" evidence="12">
    <location>
        <begin position="262"/>
        <end position="300"/>
    </location>
</feature>
<evidence type="ECO:0000256" key="1">
    <source>
        <dbReference type="ARBA" id="ARBA00007472"/>
    </source>
</evidence>
<evidence type="ECO:0000256" key="2">
    <source>
        <dbReference type="ARBA" id="ARBA00022692"/>
    </source>
</evidence>
<keyword evidence="14" id="KW-1185">Reference proteome</keyword>
<evidence type="ECO:0000313" key="14">
    <source>
        <dbReference type="Proteomes" id="UP000818624"/>
    </source>
</evidence>
<keyword evidence="5 10" id="KW-1133">Transmembrane helix</keyword>
<keyword evidence="6 11" id="KW-0175">Coiled coil</keyword>
<name>A0ABY8EQW5_MALFU</name>
<feature type="compositionally biased region" description="Low complexity" evidence="12">
    <location>
        <begin position="263"/>
        <end position="277"/>
    </location>
</feature>
<keyword evidence="3 10" id="KW-0999">Mitochondrion inner membrane</keyword>
<comment type="function">
    <text evidence="9">Required for the maintenance of the structure of the mitochondrial inner membrane. Involved in mitochondrial morphology. Causes growth arrest when highly overexpressed.</text>
</comment>
<comment type="similarity">
    <text evidence="1 10">Belongs to the SHE9 family.</text>
</comment>
<gene>
    <name evidence="13" type="primary">SHE9</name>
    <name evidence="13" type="ORF">GLX27_001399</name>
</gene>
<evidence type="ECO:0000256" key="8">
    <source>
        <dbReference type="ARBA" id="ARBA00023136"/>
    </source>
</evidence>